<evidence type="ECO:0000313" key="3">
    <source>
        <dbReference type="EMBL" id="KAK8846248.1"/>
    </source>
</evidence>
<gene>
    <name evidence="2" type="ORF">M9Y10_016240</name>
    <name evidence="3" type="ORF">M9Y10_020254</name>
</gene>
<dbReference type="InterPro" id="IPR050164">
    <property type="entry name" value="Peptidase_C19"/>
</dbReference>
<dbReference type="PROSITE" id="PS50235">
    <property type="entry name" value="USP_3"/>
    <property type="match status" value="1"/>
</dbReference>
<dbReference type="InterPro" id="IPR038765">
    <property type="entry name" value="Papain-like_cys_pep_sf"/>
</dbReference>
<name>A0ABR2HFT0_9EUKA</name>
<dbReference type="Pfam" id="PF00443">
    <property type="entry name" value="UCH"/>
    <property type="match status" value="1"/>
</dbReference>
<accession>A0ABR2HFT0</accession>
<evidence type="ECO:0000313" key="2">
    <source>
        <dbReference type="EMBL" id="KAK8835269.1"/>
    </source>
</evidence>
<dbReference type="InterPro" id="IPR001394">
    <property type="entry name" value="Peptidase_C19_UCH"/>
</dbReference>
<sequence length="1723" mass="201963">MSIIEPESNINLWISIISQSIQSPENLSLNLPSLKTVFYDVIKNPSSLPSKYKISEKDFFRLIVADILSPVLKMENIVHEDDIDTYSIISELLNAFVGLSILILSIDDSNINEMILLLFQKNNKLYKIDNRFYDNVCESFINLDSFASFFDYLQNITDSNEDFNKSQSNKSATNEFSTMANKIPFIVNCLISCIPYIKNEPEINWKTVLTKCIMPLLKIYRFLNDKIAFSVFCLVLEETNHHTPVDLEIIDLWVKIFETFLKTDNFSLILFTLTATDKLIKQKDYKDSLFSLFKQSQHSEIIKSYLDVPIREDFCKFLQEIYPSFLVDGLININDLSEIWNKQSTVHISTVQSLFSIFVNVAKVVSDDSVSNFTDMALNKYSLSVEWLKCIVQVASILNDRKKDVSKFTDLFTKISNKQFNFENLNKNEINSFQKIANDALPQLLKNSFDKSNYLAFLKNILHKINSQQETSNDIETLCQSLPNFSTGKKKIDIIQELFEKILSIFAKYNIETMKKIIEILTSKSYGCGFNEQLLKQLLSYANSNLSSEIYSFISYICLQKNQIPVELLLSVMINSNLDINSSYYKMIKSIILNLNNGGEKIDKFPFVHENIIWYLCFIKSQQVIRFQKFISRLYMRNTTSDKEMIQSFVSNLIKHFKHLYFQKEITEKKKYEIIELFSNCLCIFLDKFESLLHVPYDYHFSKYKTNKIDIRINEEKQINNHQMIFSFDQRRTISSLIQYIQNASKIKNDILLEYQNKVLDETKTIEEEIGIDNLNSFKESKKSLQLTFVNQKSITSRRNPTIFPSLFIINSIKGLSNILFQSNCYPKLFYKLPTFNETLIQLQSLKSENFQSFFPYNEPIRFQYNFESYLDFYSSKGEEFSLLENEIFDDTYHDSFIKESGIIDYLINCGLSTSFPPLIHHILSFIKDYYNKNNVSVIDNEILIDQFLRLIEGFYKQDQTSCVISDIFTFKLKSLPNLSKDLLYCLLMHKYSSFRKEARTFLQDIAIPLSYYAFIYDKTVNEPYEEFYISMSDHILLSQSRDDRVIQIILLNCKKKNPYKCYLYCIDAALRKNMFNQKEKEQIANYIANNFIIEQMERLPKYSFYEAMQIVSYFQYPVIIDAIYKLFNQYDFSDHLKAHSNDLLIDGDNISFRKYLGGCGDIEVNYKDFPIGLKNLGMTCYINSVLQQLFNINDFGNALNQEPTNNIKAAIALNKLFCTLSTSYLNVADPTAFINVYGGIDKNVQCDCCEFLQNLLVSLKIDIFNFRLHNTISAINNDQLKIESSEKYAILSLPIKNISTITESFKHFFAIDYFHDFSFSSNQKFDAKKKSWFESLPDHLIIQLKRFEFNHQTQQCEKITSVCEFGSSLTIGNSSFKLTGIITHIGTSADNGHYISYVQRYDSDQWIEYNDSSITRVNQKWVMENGYKNGYLLFFTEKDSEKMRIPIFKDVKNENRYEIVCRMIFSRSLFDVMLQYCKAINISNIAYFKISIYYFFQFLPIYKNEKCQSQFGSILLSKCKIENDDDLVTTLLFTIFEFWSAIKMESSLLYSDNNYMRRYTCEILKLVVNQIECIEEIQKMVQESSDLWFYHLYSSSEFFELVDFAFEKNLQKMIQISRASNWNVLFEKLFISIIQYKKKLEIEDLNLHFFINLFIKIGLTTKFENELCSNIDFIPLLLKSKTPPDDILSIINNMKRRNDVKKLLNDIQPKIHLIDEILSKIC</sequence>
<dbReference type="Gene3D" id="3.90.70.10">
    <property type="entry name" value="Cysteine proteinases"/>
    <property type="match status" value="1"/>
</dbReference>
<protein>
    <recommendedName>
        <fullName evidence="1">USP domain-containing protein</fullName>
    </recommendedName>
</protein>
<dbReference type="InterPro" id="IPR028889">
    <property type="entry name" value="USP"/>
</dbReference>
<dbReference type="PANTHER" id="PTHR24006:SF827">
    <property type="entry name" value="UBIQUITIN CARBOXYL-TERMINAL HYDROLASE 34"/>
    <property type="match status" value="1"/>
</dbReference>
<keyword evidence="4" id="KW-1185">Reference proteome</keyword>
<evidence type="ECO:0000313" key="4">
    <source>
        <dbReference type="Proteomes" id="UP001470230"/>
    </source>
</evidence>
<dbReference type="PROSITE" id="PS00973">
    <property type="entry name" value="USP_2"/>
    <property type="match status" value="1"/>
</dbReference>
<comment type="caution">
    <text evidence="3">The sequence shown here is derived from an EMBL/GenBank/DDBJ whole genome shotgun (WGS) entry which is preliminary data.</text>
</comment>
<dbReference type="EMBL" id="JAPFFF010000198">
    <property type="protein sequence ID" value="KAK8835269.1"/>
    <property type="molecule type" value="Genomic_DNA"/>
</dbReference>
<dbReference type="Proteomes" id="UP001470230">
    <property type="component" value="Unassembled WGS sequence"/>
</dbReference>
<dbReference type="InterPro" id="IPR018200">
    <property type="entry name" value="USP_CS"/>
</dbReference>
<reference evidence="3 4" key="1">
    <citation type="submission" date="2024-04" db="EMBL/GenBank/DDBJ databases">
        <title>Tritrichomonas musculus Genome.</title>
        <authorList>
            <person name="Alves-Ferreira E."/>
            <person name="Grigg M."/>
            <person name="Lorenzi H."/>
            <person name="Galac M."/>
        </authorList>
    </citation>
    <scope>NUCLEOTIDE SEQUENCE [LARGE SCALE GENOMIC DNA]</scope>
    <source>
        <strain evidence="3 4">EAF2021</strain>
    </source>
</reference>
<dbReference type="EMBL" id="JAPFFF010000029">
    <property type="protein sequence ID" value="KAK8846248.1"/>
    <property type="molecule type" value="Genomic_DNA"/>
</dbReference>
<dbReference type="PROSITE" id="PS00972">
    <property type="entry name" value="USP_1"/>
    <property type="match status" value="1"/>
</dbReference>
<dbReference type="PANTHER" id="PTHR24006">
    <property type="entry name" value="UBIQUITIN CARBOXYL-TERMINAL HYDROLASE"/>
    <property type="match status" value="1"/>
</dbReference>
<feature type="domain" description="USP" evidence="1">
    <location>
        <begin position="1172"/>
        <end position="1439"/>
    </location>
</feature>
<dbReference type="SUPFAM" id="SSF54001">
    <property type="entry name" value="Cysteine proteinases"/>
    <property type="match status" value="1"/>
</dbReference>
<evidence type="ECO:0000259" key="1">
    <source>
        <dbReference type="PROSITE" id="PS50235"/>
    </source>
</evidence>
<proteinExistence type="predicted"/>
<organism evidence="3 4">
    <name type="scientific">Tritrichomonas musculus</name>
    <dbReference type="NCBI Taxonomy" id="1915356"/>
    <lineage>
        <taxon>Eukaryota</taxon>
        <taxon>Metamonada</taxon>
        <taxon>Parabasalia</taxon>
        <taxon>Tritrichomonadida</taxon>
        <taxon>Tritrichomonadidae</taxon>
        <taxon>Tritrichomonas</taxon>
    </lineage>
</organism>